<organism evidence="7 8">
    <name type="scientific">Mycena citricolor</name>
    <dbReference type="NCBI Taxonomy" id="2018698"/>
    <lineage>
        <taxon>Eukaryota</taxon>
        <taxon>Fungi</taxon>
        <taxon>Dikarya</taxon>
        <taxon>Basidiomycota</taxon>
        <taxon>Agaricomycotina</taxon>
        <taxon>Agaricomycetes</taxon>
        <taxon>Agaricomycetidae</taxon>
        <taxon>Agaricales</taxon>
        <taxon>Marasmiineae</taxon>
        <taxon>Mycenaceae</taxon>
        <taxon>Mycena</taxon>
    </lineage>
</organism>
<dbReference type="GO" id="GO:0005758">
    <property type="term" value="C:mitochondrial intermembrane space"/>
    <property type="evidence" value="ECO:0007669"/>
    <property type="project" value="TreeGrafter"/>
</dbReference>
<evidence type="ECO:0000256" key="4">
    <source>
        <dbReference type="ARBA" id="ARBA00023128"/>
    </source>
</evidence>
<dbReference type="InterPro" id="IPR008381">
    <property type="entry name" value="SDHAF3/Sdh7"/>
</dbReference>
<comment type="subunit">
    <text evidence="6">Interacts with the iron-sulfur protein subunit within the SDH catalytic dimer.</text>
</comment>
<evidence type="ECO:0000256" key="2">
    <source>
        <dbReference type="ARBA" id="ARBA00006020"/>
    </source>
</evidence>
<comment type="function">
    <text evidence="6">Plays an essential role in the assembly of succinate dehydrogenase (SDH), an enzyme complex (also referred to as respiratory complex II) that is a component of both the tricarboxylic acid (TCA) cycle and the mitochondrial electron transport chain, and which couples the oxidation of succinate to fumarate with the reduction of ubiquinone (coenzyme Q) to ubiquinol. Promotes maturation of the iron-sulfur protein subunit of the SDH catalytic dimer, protecting it from the deleterious effects of oxidants. May act together with SDHAF1.</text>
</comment>
<dbReference type="PANTHER" id="PTHR13137">
    <property type="entry name" value="DC11 ACN9 HOMOLOG"/>
    <property type="match status" value="1"/>
</dbReference>
<dbReference type="PANTHER" id="PTHR13137:SF6">
    <property type="entry name" value="SUCCINATE DEHYDROGENASE ASSEMBLY FACTOR 3, MITOCHONDRIAL"/>
    <property type="match status" value="1"/>
</dbReference>
<dbReference type="AlphaFoldDB" id="A0AAD2GWA7"/>
<keyword evidence="3" id="KW-0809">Transit peptide</keyword>
<dbReference type="GO" id="GO:0034553">
    <property type="term" value="P:mitochondrial respiratory chain complex II assembly"/>
    <property type="evidence" value="ECO:0007669"/>
    <property type="project" value="UniProtKB-UniRule"/>
</dbReference>
<protein>
    <recommendedName>
        <fullName evidence="6">Succinate dehydrogenase assembly factor 3</fullName>
        <shortName evidence="6">SDH assembly factor 3</shortName>
        <shortName evidence="6">SDHAF3</shortName>
    </recommendedName>
</protein>
<name>A0AAD2GWA7_9AGAR</name>
<reference evidence="7" key="1">
    <citation type="submission" date="2023-11" db="EMBL/GenBank/DDBJ databases">
        <authorList>
            <person name="De Vega J J."/>
            <person name="De Vega J J."/>
        </authorList>
    </citation>
    <scope>NUCLEOTIDE SEQUENCE</scope>
</reference>
<evidence type="ECO:0000256" key="6">
    <source>
        <dbReference type="RuleBase" id="RU368039"/>
    </source>
</evidence>
<evidence type="ECO:0000256" key="5">
    <source>
        <dbReference type="ARBA" id="ARBA00023186"/>
    </source>
</evidence>
<dbReference type="CDD" id="cd20270">
    <property type="entry name" value="Complex1_LYR_SDHAF3_LYRM10"/>
    <property type="match status" value="1"/>
</dbReference>
<comment type="subcellular location">
    <subcellularLocation>
        <location evidence="1 6">Mitochondrion matrix</location>
    </subcellularLocation>
</comment>
<dbReference type="Proteomes" id="UP001295794">
    <property type="component" value="Unassembled WGS sequence"/>
</dbReference>
<sequence length="127" mass="14532">MRASLIRLAENISQHPIKLAEVSSTLLPPITLYRGILRAHRHLPQDLRFMGDGYVKAEFHRHQNVTNPVHLMGFLVSWKAYLDEIPTGPGGREGFRGKKLDPTVFDKMSKEQLGQLYELLQATKELR</sequence>
<keyword evidence="8" id="KW-1185">Reference proteome</keyword>
<keyword evidence="5 6" id="KW-0143">Chaperone</keyword>
<evidence type="ECO:0000313" key="8">
    <source>
        <dbReference type="Proteomes" id="UP001295794"/>
    </source>
</evidence>
<keyword evidence="4 6" id="KW-0496">Mitochondrion</keyword>
<dbReference type="GO" id="GO:0005759">
    <property type="term" value="C:mitochondrial matrix"/>
    <property type="evidence" value="ECO:0007669"/>
    <property type="project" value="UniProtKB-SubCell"/>
</dbReference>
<evidence type="ECO:0000313" key="7">
    <source>
        <dbReference type="EMBL" id="CAK5263402.1"/>
    </source>
</evidence>
<comment type="similarity">
    <text evidence="2 6">Belongs to the complex I LYR family. SDHAF3 subfamily.</text>
</comment>
<dbReference type="EMBL" id="CAVNYO010000040">
    <property type="protein sequence ID" value="CAK5263402.1"/>
    <property type="molecule type" value="Genomic_DNA"/>
</dbReference>
<dbReference type="Pfam" id="PF13233">
    <property type="entry name" value="Complex1_LYR_2"/>
    <property type="match status" value="1"/>
</dbReference>
<evidence type="ECO:0000256" key="1">
    <source>
        <dbReference type="ARBA" id="ARBA00004305"/>
    </source>
</evidence>
<gene>
    <name evidence="7" type="ORF">MYCIT1_LOCUS2860</name>
</gene>
<proteinExistence type="inferred from homology"/>
<dbReference type="GO" id="GO:0006105">
    <property type="term" value="P:succinate metabolic process"/>
    <property type="evidence" value="ECO:0007669"/>
    <property type="project" value="TreeGrafter"/>
</dbReference>
<comment type="caution">
    <text evidence="7">The sequence shown here is derived from an EMBL/GenBank/DDBJ whole genome shotgun (WGS) entry which is preliminary data.</text>
</comment>
<evidence type="ECO:0000256" key="3">
    <source>
        <dbReference type="ARBA" id="ARBA00022946"/>
    </source>
</evidence>
<accession>A0AAD2GWA7</accession>